<dbReference type="HOGENOM" id="CLU_816513_0_0_1"/>
<keyword evidence="4" id="KW-1185">Reference proteome</keyword>
<feature type="compositionally biased region" description="Low complexity" evidence="1">
    <location>
        <begin position="91"/>
        <end position="101"/>
    </location>
</feature>
<proteinExistence type="predicted"/>
<dbReference type="EMBL" id="KN839846">
    <property type="protein sequence ID" value="KIJ64568.1"/>
    <property type="molecule type" value="Genomic_DNA"/>
</dbReference>
<feature type="signal peptide" evidence="2">
    <location>
        <begin position="1"/>
        <end position="25"/>
    </location>
</feature>
<feature type="compositionally biased region" description="Basic and acidic residues" evidence="1">
    <location>
        <begin position="300"/>
        <end position="340"/>
    </location>
</feature>
<feature type="compositionally biased region" description="Basic and acidic residues" evidence="1">
    <location>
        <begin position="201"/>
        <end position="214"/>
    </location>
</feature>
<feature type="compositionally biased region" description="Basic and acidic residues" evidence="1">
    <location>
        <begin position="179"/>
        <end position="191"/>
    </location>
</feature>
<evidence type="ECO:0000313" key="3">
    <source>
        <dbReference type="EMBL" id="KIJ64568.1"/>
    </source>
</evidence>
<evidence type="ECO:0000256" key="2">
    <source>
        <dbReference type="SAM" id="SignalP"/>
    </source>
</evidence>
<dbReference type="AlphaFoldDB" id="A0A0C9W9R9"/>
<feature type="compositionally biased region" description="Basic and acidic residues" evidence="1">
    <location>
        <begin position="157"/>
        <end position="168"/>
    </location>
</feature>
<gene>
    <name evidence="3" type="ORF">HYDPIDRAFT_132558</name>
</gene>
<keyword evidence="2" id="KW-0732">Signal</keyword>
<reference evidence="3 4" key="1">
    <citation type="submission" date="2014-04" db="EMBL/GenBank/DDBJ databases">
        <title>Evolutionary Origins and Diversification of the Mycorrhizal Mutualists.</title>
        <authorList>
            <consortium name="DOE Joint Genome Institute"/>
            <consortium name="Mycorrhizal Genomics Consortium"/>
            <person name="Kohler A."/>
            <person name="Kuo A."/>
            <person name="Nagy L.G."/>
            <person name="Floudas D."/>
            <person name="Copeland A."/>
            <person name="Barry K.W."/>
            <person name="Cichocki N."/>
            <person name="Veneault-Fourrey C."/>
            <person name="LaButti K."/>
            <person name="Lindquist E.A."/>
            <person name="Lipzen A."/>
            <person name="Lundell T."/>
            <person name="Morin E."/>
            <person name="Murat C."/>
            <person name="Riley R."/>
            <person name="Ohm R."/>
            <person name="Sun H."/>
            <person name="Tunlid A."/>
            <person name="Henrissat B."/>
            <person name="Grigoriev I.V."/>
            <person name="Hibbett D.S."/>
            <person name="Martin F."/>
        </authorList>
    </citation>
    <scope>NUCLEOTIDE SEQUENCE [LARGE SCALE GENOMIC DNA]</scope>
    <source>
        <strain evidence="3 4">MD-312</strain>
    </source>
</reference>
<evidence type="ECO:0000256" key="1">
    <source>
        <dbReference type="SAM" id="MobiDB-lite"/>
    </source>
</evidence>
<name>A0A0C9W9R9_9AGAM</name>
<organism evidence="3 4">
    <name type="scientific">Hydnomerulius pinastri MD-312</name>
    <dbReference type="NCBI Taxonomy" id="994086"/>
    <lineage>
        <taxon>Eukaryota</taxon>
        <taxon>Fungi</taxon>
        <taxon>Dikarya</taxon>
        <taxon>Basidiomycota</taxon>
        <taxon>Agaricomycotina</taxon>
        <taxon>Agaricomycetes</taxon>
        <taxon>Agaricomycetidae</taxon>
        <taxon>Boletales</taxon>
        <taxon>Boletales incertae sedis</taxon>
        <taxon>Leucogyrophana</taxon>
    </lineage>
</organism>
<dbReference type="Proteomes" id="UP000053820">
    <property type="component" value="Unassembled WGS sequence"/>
</dbReference>
<accession>A0A0C9W9R9</accession>
<protein>
    <submittedName>
        <fullName evidence="3">Uncharacterized protein</fullName>
    </submittedName>
</protein>
<feature type="region of interest" description="Disordered" evidence="1">
    <location>
        <begin position="27"/>
        <end position="340"/>
    </location>
</feature>
<feature type="compositionally biased region" description="Acidic residues" evidence="1">
    <location>
        <begin position="264"/>
        <end position="279"/>
    </location>
</feature>
<sequence>MKLMHPQKVLCSRMWVLKLLTSGHSALVASPPQDLPSSKSVREEAVAESEYFPVRKDSADSATTGPSRAPASMPVPVGPRRAAPPRKKAYKSAPTASVSEPPSEEPQTESPPLPNITDKALVLSAEQLSLSPPAESLTAGDAQPEVGEVNKSADASYDEHLDIKHEDKEPEPETTVSTQKEHETIDETKDLEADEESGEAASRDVEEESMHTAADDENAPANEAPEVEEEEDEEARRKRVAAKLAQMGAFNPFAGPPVPRRDSADDDEPKAEEEEEPIAEDVTNVDAEEVAESHPSLPVARKDTAESIKHVEAETHVETQEDNSKVDEGEEAPANRDGES</sequence>
<evidence type="ECO:0000313" key="4">
    <source>
        <dbReference type="Proteomes" id="UP000053820"/>
    </source>
</evidence>
<feature type="chain" id="PRO_5002205181" evidence="2">
    <location>
        <begin position="26"/>
        <end position="340"/>
    </location>
</feature>